<organism evidence="3 4">
    <name type="scientific">Paenibacillus silagei</name>
    <dbReference type="NCBI Taxonomy" id="1670801"/>
    <lineage>
        <taxon>Bacteria</taxon>
        <taxon>Bacillati</taxon>
        <taxon>Bacillota</taxon>
        <taxon>Bacilli</taxon>
        <taxon>Bacillales</taxon>
        <taxon>Paenibacillaceae</taxon>
        <taxon>Paenibacillus</taxon>
    </lineage>
</organism>
<protein>
    <recommendedName>
        <fullName evidence="2">DUF4179 domain-containing protein</fullName>
    </recommendedName>
</protein>
<evidence type="ECO:0000313" key="3">
    <source>
        <dbReference type="EMBL" id="MBP2112377.1"/>
    </source>
</evidence>
<keyword evidence="4" id="KW-1185">Reference proteome</keyword>
<sequence length="377" mass="41510">MTQHELEKRLAGLKEESLPELPEVVHTRMEETYRMIVERDEASLEETPPKDISKHRRKHSWLYRVIISAASVAAGLVIIISLGFISPAMAETLKQLPFLESVFNLVGDAGLQKANKAGLTTNVQQSVTQDGTTISVSEQMYDGSRLSVVLTRAQTDGSDKGKWLDLTRMSEEAGGINNIEFRVNGKSVNTGNSMASGGTGAPDAVIVTALNEANLQVPESFDLTMLVSINGIKKPFRFEFPVSKNTLGDLVLVPGEIKVHDSIHLQHTRLELSQTSTRLLTEVTGDPGANIKAIEEAIPDKYKQQGSFNLGFELWDGQGQEAVMVDGSNRGNVDKLTYSSVFEPFEKRPEQIIIKAFVTKDGKKLYIPELEMTVPIQ</sequence>
<dbReference type="Proteomes" id="UP000773462">
    <property type="component" value="Unassembled WGS sequence"/>
</dbReference>
<keyword evidence="1" id="KW-1133">Transmembrane helix</keyword>
<accession>A0ABS4NSQ8</accession>
<evidence type="ECO:0000313" key="4">
    <source>
        <dbReference type="Proteomes" id="UP000773462"/>
    </source>
</evidence>
<feature type="domain" description="DUF4179" evidence="2">
    <location>
        <begin position="65"/>
        <end position="150"/>
    </location>
</feature>
<feature type="transmembrane region" description="Helical" evidence="1">
    <location>
        <begin position="61"/>
        <end position="85"/>
    </location>
</feature>
<dbReference type="Pfam" id="PF13786">
    <property type="entry name" value="DUF4179"/>
    <property type="match status" value="1"/>
</dbReference>
<name>A0ABS4NSQ8_9BACL</name>
<dbReference type="RefSeq" id="WP_209873196.1">
    <property type="nucleotide sequence ID" value="NZ_JAGGLV010000007.1"/>
</dbReference>
<keyword evidence="1" id="KW-0472">Membrane</keyword>
<dbReference type="EMBL" id="JAGGLV010000007">
    <property type="protein sequence ID" value="MBP2112377.1"/>
    <property type="molecule type" value="Genomic_DNA"/>
</dbReference>
<reference evidence="3 4" key="1">
    <citation type="submission" date="2021-03" db="EMBL/GenBank/DDBJ databases">
        <title>Genomic Encyclopedia of Type Strains, Phase IV (KMG-IV): sequencing the most valuable type-strain genomes for metagenomic binning, comparative biology and taxonomic classification.</title>
        <authorList>
            <person name="Goeker M."/>
        </authorList>
    </citation>
    <scope>NUCLEOTIDE SEQUENCE [LARGE SCALE GENOMIC DNA]</scope>
    <source>
        <strain evidence="3 4">DSM 101953</strain>
    </source>
</reference>
<keyword evidence="1" id="KW-0812">Transmembrane</keyword>
<gene>
    <name evidence="3" type="ORF">J2Z70_002531</name>
</gene>
<dbReference type="InterPro" id="IPR025436">
    <property type="entry name" value="DUF4179"/>
</dbReference>
<dbReference type="Gene3D" id="2.60.40.1630">
    <property type="entry name" value="bacillus anthracis domain"/>
    <property type="match status" value="1"/>
</dbReference>
<evidence type="ECO:0000259" key="2">
    <source>
        <dbReference type="Pfam" id="PF13786"/>
    </source>
</evidence>
<proteinExistence type="predicted"/>
<comment type="caution">
    <text evidence="3">The sequence shown here is derived from an EMBL/GenBank/DDBJ whole genome shotgun (WGS) entry which is preliminary data.</text>
</comment>
<evidence type="ECO:0000256" key="1">
    <source>
        <dbReference type="SAM" id="Phobius"/>
    </source>
</evidence>